<dbReference type="Proteomes" id="UP000590412">
    <property type="component" value="Unassembled WGS sequence"/>
</dbReference>
<comment type="caution">
    <text evidence="2">The sequence shown here is derived from an EMBL/GenBank/DDBJ whole genome shotgun (WGS) entry which is preliminary data.</text>
</comment>
<organism evidence="2 3">
    <name type="scientific">Candida parapsilosis</name>
    <name type="common">Yeast</name>
    <dbReference type="NCBI Taxonomy" id="5480"/>
    <lineage>
        <taxon>Eukaryota</taxon>
        <taxon>Fungi</taxon>
        <taxon>Dikarya</taxon>
        <taxon>Ascomycota</taxon>
        <taxon>Saccharomycotina</taxon>
        <taxon>Pichiomycetes</taxon>
        <taxon>Debaryomycetaceae</taxon>
        <taxon>Candida/Lodderomyces clade</taxon>
        <taxon>Candida</taxon>
    </lineage>
</organism>
<dbReference type="GO" id="GO:0051721">
    <property type="term" value="F:protein phosphatase 2A binding"/>
    <property type="evidence" value="ECO:0007669"/>
    <property type="project" value="TreeGrafter"/>
</dbReference>
<protein>
    <submittedName>
        <fullName evidence="2">TAP42-like family protein</fullName>
    </submittedName>
</protein>
<dbReference type="GO" id="GO:0005829">
    <property type="term" value="C:cytosol"/>
    <property type="evidence" value="ECO:0007669"/>
    <property type="project" value="TreeGrafter"/>
</dbReference>
<accession>A0A8X7T964</accession>
<reference evidence="2" key="1">
    <citation type="submission" date="2020-03" db="EMBL/GenBank/DDBJ databases">
        <title>FDA dAtabase for Regulatory Grade micrObial Sequences (FDA-ARGOS): Supporting development and validation of Infectious Disease Dx tests.</title>
        <authorList>
            <person name="Campos J."/>
            <person name="Goldberg B."/>
            <person name="Tallon L."/>
            <person name="Sadzewicz L."/>
            <person name="Vavikolanu K."/>
            <person name="Mehta A."/>
            <person name="Aluvathingal J."/>
            <person name="Nadendla S."/>
            <person name="Nandy P."/>
            <person name="Geyer C."/>
            <person name="Yan Y."/>
            <person name="Sichtig H."/>
        </authorList>
    </citation>
    <scope>NUCLEOTIDE SEQUENCE [LARGE SCALE GENOMIC DNA]</scope>
    <source>
        <strain evidence="2">FDAARGOS_652</strain>
    </source>
</reference>
<feature type="compositionally biased region" description="Basic and acidic residues" evidence="1">
    <location>
        <begin position="347"/>
        <end position="361"/>
    </location>
</feature>
<name>A0A8X7T964_CANPA</name>
<gene>
    <name evidence="2" type="ORF">FOB60_004697</name>
</gene>
<dbReference type="AlphaFoldDB" id="A0A8X7T964"/>
<feature type="region of interest" description="Disordered" evidence="1">
    <location>
        <begin position="233"/>
        <end position="264"/>
    </location>
</feature>
<dbReference type="InterPro" id="IPR038511">
    <property type="entry name" value="TAP42/TAP46-like_sf"/>
</dbReference>
<proteinExistence type="predicted"/>
<feature type="region of interest" description="Disordered" evidence="1">
    <location>
        <begin position="329"/>
        <end position="372"/>
    </location>
</feature>
<dbReference type="GO" id="GO:0009966">
    <property type="term" value="P:regulation of signal transduction"/>
    <property type="evidence" value="ECO:0007669"/>
    <property type="project" value="InterPro"/>
</dbReference>
<dbReference type="EMBL" id="JABWAB010000007">
    <property type="protein sequence ID" value="KAF6047161.1"/>
    <property type="molecule type" value="Genomic_DNA"/>
</dbReference>
<evidence type="ECO:0000313" key="3">
    <source>
        <dbReference type="Proteomes" id="UP000590412"/>
    </source>
</evidence>
<feature type="compositionally biased region" description="Low complexity" evidence="1">
    <location>
        <begin position="248"/>
        <end position="257"/>
    </location>
</feature>
<dbReference type="OrthoDB" id="10261753at2759"/>
<dbReference type="PANTHER" id="PTHR10933">
    <property type="entry name" value="IMMUNOGLOBULIN-BINDING PROTEIN 1"/>
    <property type="match status" value="1"/>
</dbReference>
<dbReference type="Pfam" id="PF04177">
    <property type="entry name" value="TAP42"/>
    <property type="match status" value="1"/>
</dbReference>
<sequence length="372" mass="42957">MSDTKDPNQLTVSERFQLARGRYEDLDNNSTATARQDSLEYQQRLQDLITEFELILQIVQSLALFSDNERLSELTTSYIPYLNLWFYLAQLYSKLQLKQGKISLDFKSDYLKIAKSYAIEFLTNLQNYGILDHDQAQRLKLIDKGEEIIMSPQVKRQEKIDNYKKEQQLHHQLAVLTDLKHDLNERFEDETLKAIYIDQLKFHILKAFDSIGLITMESEVLSNRPPPGTIDSHNAHADKNDGRIANYPTDSTDSTPDVTGFTTKIEPRPTKQISDLISKQGKVLQPFTITTKSQLRNRVFGTGQVLPSMTVEEYLDYELANGKMMKEEVKDVNKESDYESDEDDEAQLEKRRWDDWKDENPKGAGNMKANIG</sequence>
<evidence type="ECO:0000256" key="1">
    <source>
        <dbReference type="SAM" id="MobiDB-lite"/>
    </source>
</evidence>
<feature type="compositionally biased region" description="Basic and acidic residues" evidence="1">
    <location>
        <begin position="233"/>
        <end position="242"/>
    </location>
</feature>
<dbReference type="PANTHER" id="PTHR10933:SF9">
    <property type="entry name" value="IMMUNOGLOBULIN-BINDING PROTEIN 1"/>
    <property type="match status" value="1"/>
</dbReference>
<dbReference type="InterPro" id="IPR007304">
    <property type="entry name" value="TAP46-like"/>
</dbReference>
<dbReference type="Gene3D" id="1.25.40.540">
    <property type="entry name" value="TAP42-like family"/>
    <property type="match status" value="1"/>
</dbReference>
<evidence type="ECO:0000313" key="2">
    <source>
        <dbReference type="EMBL" id="KAF6047161.1"/>
    </source>
</evidence>
<dbReference type="GO" id="GO:0035303">
    <property type="term" value="P:regulation of dephosphorylation"/>
    <property type="evidence" value="ECO:0007669"/>
    <property type="project" value="TreeGrafter"/>
</dbReference>